<gene>
    <name evidence="2" type="ORF">HRG_10833</name>
</gene>
<organism evidence="2 3">
    <name type="scientific">Hirsutella rhossiliensis</name>
    <dbReference type="NCBI Taxonomy" id="111463"/>
    <lineage>
        <taxon>Eukaryota</taxon>
        <taxon>Fungi</taxon>
        <taxon>Dikarya</taxon>
        <taxon>Ascomycota</taxon>
        <taxon>Pezizomycotina</taxon>
        <taxon>Sordariomycetes</taxon>
        <taxon>Hypocreomycetidae</taxon>
        <taxon>Hypocreales</taxon>
        <taxon>Ophiocordycipitaceae</taxon>
        <taxon>Hirsutella</taxon>
    </lineage>
</organism>
<evidence type="ECO:0000313" key="3">
    <source>
        <dbReference type="Proteomes" id="UP000824596"/>
    </source>
</evidence>
<protein>
    <submittedName>
        <fullName evidence="2">Uncharacterized protein</fullName>
    </submittedName>
</protein>
<keyword evidence="3" id="KW-1185">Reference proteome</keyword>
<keyword evidence="1" id="KW-0732">Signal</keyword>
<dbReference type="GeneID" id="68359961"/>
<feature type="signal peptide" evidence="1">
    <location>
        <begin position="1"/>
        <end position="19"/>
    </location>
</feature>
<name>A0A9P8MKT3_9HYPO</name>
<dbReference type="EMBL" id="JAIZPD010000017">
    <property type="protein sequence ID" value="KAH0958138.1"/>
    <property type="molecule type" value="Genomic_DNA"/>
</dbReference>
<reference evidence="2" key="1">
    <citation type="submission" date="2021-09" db="EMBL/GenBank/DDBJ databases">
        <title>A high-quality genome of the endoparasitic fungus Hirsutella rhossiliensis with a comparison of Hirsutella genomes reveals transposable elements contributing to genome size variation.</title>
        <authorList>
            <person name="Lin R."/>
            <person name="Jiao Y."/>
            <person name="Sun X."/>
            <person name="Ling J."/>
            <person name="Xie B."/>
            <person name="Cheng X."/>
        </authorList>
    </citation>
    <scope>NUCLEOTIDE SEQUENCE</scope>
    <source>
        <strain evidence="2">HR02</strain>
    </source>
</reference>
<dbReference type="AlphaFoldDB" id="A0A9P8MKT3"/>
<evidence type="ECO:0000313" key="2">
    <source>
        <dbReference type="EMBL" id="KAH0958138.1"/>
    </source>
</evidence>
<evidence type="ECO:0000256" key="1">
    <source>
        <dbReference type="SAM" id="SignalP"/>
    </source>
</evidence>
<accession>A0A9P8MKT3</accession>
<comment type="caution">
    <text evidence="2">The sequence shown here is derived from an EMBL/GenBank/DDBJ whole genome shotgun (WGS) entry which is preliminary data.</text>
</comment>
<sequence length="123" mass="13751">MKSSVIISALAVCLHGTSAQLVDSRQALLERVKDHIHGLCHVPPEHEREPANLKKEQTCLCADLSKDGKGLDFFGIASAVALAQNVNNQGWDRYFVDFGKEYCSVANPTESFRQMDIRLQQRH</sequence>
<feature type="chain" id="PRO_5040233439" evidence="1">
    <location>
        <begin position="20"/>
        <end position="123"/>
    </location>
</feature>
<proteinExistence type="predicted"/>
<dbReference type="Proteomes" id="UP000824596">
    <property type="component" value="Unassembled WGS sequence"/>
</dbReference>
<dbReference type="RefSeq" id="XP_044715652.1">
    <property type="nucleotide sequence ID" value="XM_044869303.1"/>
</dbReference>